<reference evidence="3" key="1">
    <citation type="submission" date="2016-10" db="EMBL/GenBank/DDBJ databases">
        <authorList>
            <person name="Varghese N."/>
            <person name="Submissions S."/>
        </authorList>
    </citation>
    <scope>NUCLEOTIDE SEQUENCE [LARGE SCALE GENOMIC DNA]</scope>
    <source>
        <strain evidence="3">DSM 25055</strain>
    </source>
</reference>
<dbReference type="RefSeq" id="WP_090612108.1">
    <property type="nucleotide sequence ID" value="NZ_FOFD01000001.1"/>
</dbReference>
<gene>
    <name evidence="2" type="ORF">SAMN04489841_0299</name>
</gene>
<accession>A0A1H9A0F1</accession>
<dbReference type="Pfam" id="PF24378">
    <property type="entry name" value="DUF7534"/>
    <property type="match status" value="1"/>
</dbReference>
<dbReference type="AlphaFoldDB" id="A0A1H9A0F1"/>
<sequence>MNEVGPWAILGLSWVLVVLASGLCLCYAIRADAAARGSSAFGWGVWLFLLLPIAIPAYAVYRTRLPARREPAGPLERVLGAVGIGGMTAVIGSALVSPPDPFTQALYTMPLLIVAVPAAYLVCYEPGWRALGT</sequence>
<dbReference type="EMBL" id="FOFD01000001">
    <property type="protein sequence ID" value="SEP69478.1"/>
    <property type="molecule type" value="Genomic_DNA"/>
</dbReference>
<dbReference type="InterPro" id="IPR055956">
    <property type="entry name" value="DUF7534"/>
</dbReference>
<organism evidence="2 3">
    <name type="scientific">Natrinema salaciae</name>
    <dbReference type="NCBI Taxonomy" id="1186196"/>
    <lineage>
        <taxon>Archaea</taxon>
        <taxon>Methanobacteriati</taxon>
        <taxon>Methanobacteriota</taxon>
        <taxon>Stenosarchaea group</taxon>
        <taxon>Halobacteria</taxon>
        <taxon>Halobacteriales</taxon>
        <taxon>Natrialbaceae</taxon>
        <taxon>Natrinema</taxon>
    </lineage>
</organism>
<evidence type="ECO:0000256" key="1">
    <source>
        <dbReference type="SAM" id="Phobius"/>
    </source>
</evidence>
<evidence type="ECO:0000313" key="2">
    <source>
        <dbReference type="EMBL" id="SEP69478.1"/>
    </source>
</evidence>
<feature type="transmembrane region" description="Helical" evidence="1">
    <location>
        <begin position="41"/>
        <end position="61"/>
    </location>
</feature>
<feature type="transmembrane region" description="Helical" evidence="1">
    <location>
        <begin position="6"/>
        <end position="29"/>
    </location>
</feature>
<proteinExistence type="predicted"/>
<dbReference type="OrthoDB" id="197233at2157"/>
<keyword evidence="3" id="KW-1185">Reference proteome</keyword>
<name>A0A1H9A0F1_9EURY</name>
<keyword evidence="1" id="KW-1133">Transmembrane helix</keyword>
<protein>
    <submittedName>
        <fullName evidence="2">Uncharacterized protein</fullName>
    </submittedName>
</protein>
<dbReference type="Proteomes" id="UP000199114">
    <property type="component" value="Unassembled WGS sequence"/>
</dbReference>
<feature type="transmembrane region" description="Helical" evidence="1">
    <location>
        <begin position="105"/>
        <end position="124"/>
    </location>
</feature>
<keyword evidence="1" id="KW-0472">Membrane</keyword>
<evidence type="ECO:0000313" key="3">
    <source>
        <dbReference type="Proteomes" id="UP000199114"/>
    </source>
</evidence>
<dbReference type="STRING" id="1186196.SAMN04489841_0299"/>
<keyword evidence="1" id="KW-0812">Transmembrane</keyword>